<sequence length="450" mass="52522">MKRYWLALLLLLLVNAQVMAQHVFPSLESCIRFAFQHRPDLQNERLNETLAQQQKKLTTAPLLPQVKAFSTFDDYLSLPIQLIPAEFLGGPAGEFRPIQFGTQYGLVYGFEANLPLISLQNWQNRKVAETEVQVARYRKYSNFQAAAEQIAQAYYMVLLTREATAIALENMQVNDTLLLTANQKFENGILEPLEYNRLKALQLESKQTWHDNQTAYQRNQYQLKTLLGLPADAPLELTEMLSDMQQNFVSLTTTPEESNQYLAMQWRLRVAEREWQKQKARWAPEVWGYGNYSRQRLSNEVNVFNSDLPWLKTALIGLRLDWPLFTGFNRSISIRQAKLNKQIAENNLVQQALKTKQEYAELLLDYSNAQNSLQAYREHYALYQDNYALALYKYRQDVYSTDQLLQVFAEKLRSQNRYIYAVGNYYISRSLIQLKNEFAKPENPLPYDTK</sequence>
<evidence type="ECO:0000313" key="9">
    <source>
        <dbReference type="EMBL" id="KAA9333625.1"/>
    </source>
</evidence>
<dbReference type="InterPro" id="IPR051906">
    <property type="entry name" value="TolC-like"/>
</dbReference>
<dbReference type="Proteomes" id="UP000326570">
    <property type="component" value="Unassembled WGS sequence"/>
</dbReference>
<dbReference type="PANTHER" id="PTHR30026:SF20">
    <property type="entry name" value="OUTER MEMBRANE PROTEIN TOLC"/>
    <property type="match status" value="1"/>
</dbReference>
<reference evidence="9 10" key="1">
    <citation type="submission" date="2019-09" db="EMBL/GenBank/DDBJ databases">
        <title>Genome sequence of Adhaeribacter sp. M2.</title>
        <authorList>
            <person name="Srinivasan S."/>
        </authorList>
    </citation>
    <scope>NUCLEOTIDE SEQUENCE [LARGE SCALE GENOMIC DNA]</scope>
    <source>
        <strain evidence="9 10">M2</strain>
    </source>
</reference>
<dbReference type="EMBL" id="VTWT01000005">
    <property type="protein sequence ID" value="KAA9333625.1"/>
    <property type="molecule type" value="Genomic_DNA"/>
</dbReference>
<dbReference type="AlphaFoldDB" id="A0A5N1ITX2"/>
<dbReference type="GO" id="GO:0009279">
    <property type="term" value="C:cell outer membrane"/>
    <property type="evidence" value="ECO:0007669"/>
    <property type="project" value="UniProtKB-SubCell"/>
</dbReference>
<dbReference type="SUPFAM" id="SSF56954">
    <property type="entry name" value="Outer membrane efflux proteins (OEP)"/>
    <property type="match status" value="1"/>
</dbReference>
<gene>
    <name evidence="9" type="ORF">F0P94_10260</name>
</gene>
<comment type="caution">
    <text evidence="9">The sequence shown here is derived from an EMBL/GenBank/DDBJ whole genome shotgun (WGS) entry which is preliminary data.</text>
</comment>
<keyword evidence="4" id="KW-1134">Transmembrane beta strand</keyword>
<dbReference type="Pfam" id="PF02321">
    <property type="entry name" value="OEP"/>
    <property type="match status" value="2"/>
</dbReference>
<comment type="similarity">
    <text evidence="2">Belongs to the outer membrane factor (OMF) (TC 1.B.17) family.</text>
</comment>
<evidence type="ECO:0000256" key="2">
    <source>
        <dbReference type="ARBA" id="ARBA00007613"/>
    </source>
</evidence>
<evidence type="ECO:0000256" key="8">
    <source>
        <dbReference type="SAM" id="SignalP"/>
    </source>
</evidence>
<keyword evidence="3" id="KW-0813">Transport</keyword>
<dbReference type="PANTHER" id="PTHR30026">
    <property type="entry name" value="OUTER MEMBRANE PROTEIN TOLC"/>
    <property type="match status" value="1"/>
</dbReference>
<feature type="signal peptide" evidence="8">
    <location>
        <begin position="1"/>
        <end position="20"/>
    </location>
</feature>
<keyword evidence="5" id="KW-0812">Transmembrane</keyword>
<dbReference type="GO" id="GO:0015562">
    <property type="term" value="F:efflux transmembrane transporter activity"/>
    <property type="evidence" value="ECO:0007669"/>
    <property type="project" value="InterPro"/>
</dbReference>
<keyword evidence="8" id="KW-0732">Signal</keyword>
<accession>A0A5N1ITX2</accession>
<feature type="chain" id="PRO_5024907103" evidence="8">
    <location>
        <begin position="21"/>
        <end position="450"/>
    </location>
</feature>
<proteinExistence type="inferred from homology"/>
<evidence type="ECO:0000256" key="6">
    <source>
        <dbReference type="ARBA" id="ARBA00023136"/>
    </source>
</evidence>
<evidence type="ECO:0000256" key="1">
    <source>
        <dbReference type="ARBA" id="ARBA00004442"/>
    </source>
</evidence>
<dbReference type="InterPro" id="IPR003423">
    <property type="entry name" value="OMP_efflux"/>
</dbReference>
<evidence type="ECO:0000256" key="5">
    <source>
        <dbReference type="ARBA" id="ARBA00022692"/>
    </source>
</evidence>
<dbReference type="Gene3D" id="1.20.1600.10">
    <property type="entry name" value="Outer membrane efflux proteins (OEP)"/>
    <property type="match status" value="1"/>
</dbReference>
<keyword evidence="6" id="KW-0472">Membrane</keyword>
<organism evidence="9 10">
    <name type="scientific">Adhaeribacter soli</name>
    <dbReference type="NCBI Taxonomy" id="2607655"/>
    <lineage>
        <taxon>Bacteria</taxon>
        <taxon>Pseudomonadati</taxon>
        <taxon>Bacteroidota</taxon>
        <taxon>Cytophagia</taxon>
        <taxon>Cytophagales</taxon>
        <taxon>Hymenobacteraceae</taxon>
        <taxon>Adhaeribacter</taxon>
    </lineage>
</organism>
<dbReference type="RefSeq" id="WP_150903792.1">
    <property type="nucleotide sequence ID" value="NZ_VTWT01000005.1"/>
</dbReference>
<dbReference type="GO" id="GO:1990281">
    <property type="term" value="C:efflux pump complex"/>
    <property type="evidence" value="ECO:0007669"/>
    <property type="project" value="TreeGrafter"/>
</dbReference>
<evidence type="ECO:0000313" key="10">
    <source>
        <dbReference type="Proteomes" id="UP000326570"/>
    </source>
</evidence>
<name>A0A5N1ITX2_9BACT</name>
<evidence type="ECO:0000256" key="4">
    <source>
        <dbReference type="ARBA" id="ARBA00022452"/>
    </source>
</evidence>
<protein>
    <submittedName>
        <fullName evidence="9">TolC family protein</fullName>
    </submittedName>
</protein>
<keyword evidence="7" id="KW-0998">Cell outer membrane</keyword>
<comment type="subcellular location">
    <subcellularLocation>
        <location evidence="1">Cell outer membrane</location>
    </subcellularLocation>
</comment>
<keyword evidence="10" id="KW-1185">Reference proteome</keyword>
<evidence type="ECO:0000256" key="7">
    <source>
        <dbReference type="ARBA" id="ARBA00023237"/>
    </source>
</evidence>
<dbReference type="GO" id="GO:0015288">
    <property type="term" value="F:porin activity"/>
    <property type="evidence" value="ECO:0007669"/>
    <property type="project" value="TreeGrafter"/>
</dbReference>
<evidence type="ECO:0000256" key="3">
    <source>
        <dbReference type="ARBA" id="ARBA00022448"/>
    </source>
</evidence>